<dbReference type="AlphaFoldDB" id="A0AAV1S6A7"/>
<comment type="similarity">
    <text evidence="6">Belongs to the OXA1/ALB3/YidC family.</text>
</comment>
<keyword evidence="10" id="KW-1185">Reference proteome</keyword>
<evidence type="ECO:0000313" key="10">
    <source>
        <dbReference type="Proteomes" id="UP001314170"/>
    </source>
</evidence>
<evidence type="ECO:0000256" key="6">
    <source>
        <dbReference type="RuleBase" id="RU003945"/>
    </source>
</evidence>
<dbReference type="InterPro" id="IPR001708">
    <property type="entry name" value="YidC/ALB3/OXA1/COX18"/>
</dbReference>
<keyword evidence="5" id="KW-0472">Membrane</keyword>
<evidence type="ECO:0000256" key="1">
    <source>
        <dbReference type="ARBA" id="ARBA00004141"/>
    </source>
</evidence>
<dbReference type="PANTHER" id="PTHR12428">
    <property type="entry name" value="OXA1"/>
    <property type="match status" value="1"/>
</dbReference>
<comment type="caution">
    <text evidence="9">The sequence shown here is derived from an EMBL/GenBank/DDBJ whole genome shotgun (WGS) entry which is preliminary data.</text>
</comment>
<dbReference type="Pfam" id="PF02096">
    <property type="entry name" value="60KD_IMP"/>
    <property type="match status" value="1"/>
</dbReference>
<comment type="similarity">
    <text evidence="2">Belongs to the OXA1/ALB3/YidC (TC 2.A.9.2) family.</text>
</comment>
<dbReference type="GO" id="GO:0032979">
    <property type="term" value="P:protein insertion into mitochondrial inner membrane from matrix"/>
    <property type="evidence" value="ECO:0007669"/>
    <property type="project" value="TreeGrafter"/>
</dbReference>
<dbReference type="InterPro" id="IPR028055">
    <property type="entry name" value="YidC/Oxa/ALB_C"/>
</dbReference>
<sequence length="126" mass="13720">MSTTTTAAAAAEKIDVVMDTVVQAAPAANEVAVAAADSFLPVAALQHFIDAVHNFTEFNWWASIVVTTLLIRSATVPLMINQMKATSKLSILRPHLEEVKERVERQGTDPTAVAEGQKQMQKLFKE</sequence>
<gene>
    <name evidence="9" type="ORF">DCAF_LOCUS18341</name>
</gene>
<protein>
    <recommendedName>
        <fullName evidence="8">Membrane insertase YidC/Oxa/ALB C-terminal domain-containing protein</fullName>
    </recommendedName>
</protein>
<evidence type="ECO:0000256" key="7">
    <source>
        <dbReference type="SAM" id="MobiDB-lite"/>
    </source>
</evidence>
<feature type="region of interest" description="Disordered" evidence="7">
    <location>
        <begin position="102"/>
        <end position="126"/>
    </location>
</feature>
<name>A0AAV1S6A7_9ROSI</name>
<dbReference type="PANTHER" id="PTHR12428:SF34">
    <property type="entry name" value="MITOCHONDRIAL INNER MEMBRANE PROTEIN OXA1-LIKE"/>
    <property type="match status" value="1"/>
</dbReference>
<keyword evidence="4" id="KW-1133">Transmembrane helix</keyword>
<dbReference type="GO" id="GO:0005743">
    <property type="term" value="C:mitochondrial inner membrane"/>
    <property type="evidence" value="ECO:0007669"/>
    <property type="project" value="TreeGrafter"/>
</dbReference>
<evidence type="ECO:0000256" key="2">
    <source>
        <dbReference type="ARBA" id="ARBA00010583"/>
    </source>
</evidence>
<evidence type="ECO:0000256" key="5">
    <source>
        <dbReference type="ARBA" id="ARBA00023136"/>
    </source>
</evidence>
<feature type="domain" description="Membrane insertase YidC/Oxa/ALB C-terminal" evidence="8">
    <location>
        <begin position="60"/>
        <end position="126"/>
    </location>
</feature>
<dbReference type="GO" id="GO:0032977">
    <property type="term" value="F:membrane insertase activity"/>
    <property type="evidence" value="ECO:0007669"/>
    <property type="project" value="InterPro"/>
</dbReference>
<evidence type="ECO:0000256" key="3">
    <source>
        <dbReference type="ARBA" id="ARBA00022692"/>
    </source>
</evidence>
<dbReference type="Proteomes" id="UP001314170">
    <property type="component" value="Unassembled WGS sequence"/>
</dbReference>
<evidence type="ECO:0000256" key="4">
    <source>
        <dbReference type="ARBA" id="ARBA00022989"/>
    </source>
</evidence>
<evidence type="ECO:0000313" key="9">
    <source>
        <dbReference type="EMBL" id="CAK7345650.1"/>
    </source>
</evidence>
<evidence type="ECO:0000259" key="8">
    <source>
        <dbReference type="Pfam" id="PF02096"/>
    </source>
</evidence>
<accession>A0AAV1S6A7</accession>
<dbReference type="EMBL" id="CAWUPB010001168">
    <property type="protein sequence ID" value="CAK7345650.1"/>
    <property type="molecule type" value="Genomic_DNA"/>
</dbReference>
<comment type="subcellular location">
    <subcellularLocation>
        <location evidence="1 6">Membrane</location>
        <topology evidence="1 6">Multi-pass membrane protein</topology>
    </subcellularLocation>
</comment>
<keyword evidence="3 6" id="KW-0812">Transmembrane</keyword>
<proteinExistence type="inferred from homology"/>
<organism evidence="9 10">
    <name type="scientific">Dovyalis caffra</name>
    <dbReference type="NCBI Taxonomy" id="77055"/>
    <lineage>
        <taxon>Eukaryota</taxon>
        <taxon>Viridiplantae</taxon>
        <taxon>Streptophyta</taxon>
        <taxon>Embryophyta</taxon>
        <taxon>Tracheophyta</taxon>
        <taxon>Spermatophyta</taxon>
        <taxon>Magnoliopsida</taxon>
        <taxon>eudicotyledons</taxon>
        <taxon>Gunneridae</taxon>
        <taxon>Pentapetalae</taxon>
        <taxon>rosids</taxon>
        <taxon>fabids</taxon>
        <taxon>Malpighiales</taxon>
        <taxon>Salicaceae</taxon>
        <taxon>Flacourtieae</taxon>
        <taxon>Dovyalis</taxon>
    </lineage>
</organism>
<reference evidence="9 10" key="1">
    <citation type="submission" date="2024-01" db="EMBL/GenBank/DDBJ databases">
        <authorList>
            <person name="Waweru B."/>
        </authorList>
    </citation>
    <scope>NUCLEOTIDE SEQUENCE [LARGE SCALE GENOMIC DNA]</scope>
</reference>